<accession>A0AAV6URH6</accession>
<dbReference type="PROSITE" id="PS00798">
    <property type="entry name" value="ALDOKETO_REDUCTASE_1"/>
    <property type="match status" value="1"/>
</dbReference>
<feature type="binding site" evidence="5">
    <location>
        <position position="115"/>
    </location>
    <ligand>
        <name>substrate</name>
    </ligand>
</feature>
<evidence type="ECO:0000256" key="4">
    <source>
        <dbReference type="PIRSR" id="PIRSR000097-1"/>
    </source>
</evidence>
<sequence>MVSKEDFLLLSDGHRLPLVGLGTWQIDDQESVERALELAIDAGYRHFDTAFAYENEQFIGSALKRIFQSGRIKREDIFITTKLPMNGMRPENVEFFFKLSLEALQLEYVDLYLLHFPVPTKRTEDIHEILPLENGELAVDTDVNLLETWKAMEKLVEGKLVKSIGISNFNSEQIRRIYNAATIKPTALQVECHPFLQQIELLEFAKSLKIAFIAYSPLGTPGMPNFIKKKYGVDVTPDSLLEDERIKKIAVKHNKTAGQILLRFQVQQGIAIIPKSSNPTRIKENIQIFDFELDEEDLKTIKSMNKNHRYFDFVTHKR</sequence>
<dbReference type="EMBL" id="JAFNEN010000321">
    <property type="protein sequence ID" value="KAG8185881.1"/>
    <property type="molecule type" value="Genomic_DNA"/>
</dbReference>
<dbReference type="PROSITE" id="PS00062">
    <property type="entry name" value="ALDOKETO_REDUCTASE_2"/>
    <property type="match status" value="1"/>
</dbReference>
<evidence type="ECO:0000259" key="7">
    <source>
        <dbReference type="Pfam" id="PF00248"/>
    </source>
</evidence>
<dbReference type="InterPro" id="IPR036812">
    <property type="entry name" value="NAD(P)_OxRdtase_dom_sf"/>
</dbReference>
<evidence type="ECO:0000256" key="1">
    <source>
        <dbReference type="ARBA" id="ARBA00007905"/>
    </source>
</evidence>
<comment type="similarity">
    <text evidence="1">Belongs to the aldo/keto reductase family.</text>
</comment>
<proteinExistence type="inferred from homology"/>
<dbReference type="AlphaFoldDB" id="A0AAV6URH6"/>
<keyword evidence="2" id="KW-0521">NADP</keyword>
<evidence type="ECO:0000256" key="2">
    <source>
        <dbReference type="ARBA" id="ARBA00022857"/>
    </source>
</evidence>
<dbReference type="Proteomes" id="UP000827092">
    <property type="component" value="Unassembled WGS sequence"/>
</dbReference>
<name>A0AAV6URH6_9ARAC</name>
<organism evidence="8 9">
    <name type="scientific">Oedothorax gibbosus</name>
    <dbReference type="NCBI Taxonomy" id="931172"/>
    <lineage>
        <taxon>Eukaryota</taxon>
        <taxon>Metazoa</taxon>
        <taxon>Ecdysozoa</taxon>
        <taxon>Arthropoda</taxon>
        <taxon>Chelicerata</taxon>
        <taxon>Arachnida</taxon>
        <taxon>Araneae</taxon>
        <taxon>Araneomorphae</taxon>
        <taxon>Entelegynae</taxon>
        <taxon>Araneoidea</taxon>
        <taxon>Linyphiidae</taxon>
        <taxon>Erigoninae</taxon>
        <taxon>Oedothorax</taxon>
    </lineage>
</organism>
<evidence type="ECO:0000256" key="3">
    <source>
        <dbReference type="ARBA" id="ARBA00023002"/>
    </source>
</evidence>
<keyword evidence="3" id="KW-0560">Oxidoreductase</keyword>
<dbReference type="FunFam" id="3.20.20.100:FF:000006">
    <property type="entry name" value="Aldo-keto reductase family 1 member A1"/>
    <property type="match status" value="1"/>
</dbReference>
<dbReference type="GO" id="GO:0016491">
    <property type="term" value="F:oxidoreductase activity"/>
    <property type="evidence" value="ECO:0007669"/>
    <property type="project" value="UniProtKB-KW"/>
</dbReference>
<evidence type="ECO:0000313" key="9">
    <source>
        <dbReference type="Proteomes" id="UP000827092"/>
    </source>
</evidence>
<reference evidence="8 9" key="1">
    <citation type="journal article" date="2022" name="Nat. Ecol. Evol.">
        <title>A masculinizing supergene underlies an exaggerated male reproductive morph in a spider.</title>
        <authorList>
            <person name="Hendrickx F."/>
            <person name="De Corte Z."/>
            <person name="Sonet G."/>
            <person name="Van Belleghem S.M."/>
            <person name="Kostlbacher S."/>
            <person name="Vangestel C."/>
        </authorList>
    </citation>
    <scope>NUCLEOTIDE SEQUENCE [LARGE SCALE GENOMIC DNA]</scope>
    <source>
        <strain evidence="8">W744_W776</strain>
    </source>
</reference>
<dbReference type="PROSITE" id="PS00063">
    <property type="entry name" value="ALDOKETO_REDUCTASE_3"/>
    <property type="match status" value="1"/>
</dbReference>
<keyword evidence="9" id="KW-1185">Reference proteome</keyword>
<dbReference type="PRINTS" id="PR00069">
    <property type="entry name" value="ALDKETRDTASE"/>
</dbReference>
<feature type="site" description="Lowers pKa of active site Tyr" evidence="6">
    <location>
        <position position="82"/>
    </location>
</feature>
<feature type="active site" description="Proton donor" evidence="4">
    <location>
        <position position="53"/>
    </location>
</feature>
<dbReference type="InterPro" id="IPR018170">
    <property type="entry name" value="Aldo/ket_reductase_CS"/>
</dbReference>
<dbReference type="SUPFAM" id="SSF51430">
    <property type="entry name" value="NAD(P)-linked oxidoreductase"/>
    <property type="match status" value="1"/>
</dbReference>
<dbReference type="PANTHER" id="PTHR11732">
    <property type="entry name" value="ALDO/KETO REDUCTASE"/>
    <property type="match status" value="1"/>
</dbReference>
<comment type="caution">
    <text evidence="8">The sequence shown here is derived from an EMBL/GenBank/DDBJ whole genome shotgun (WGS) entry which is preliminary data.</text>
</comment>
<gene>
    <name evidence="8" type="ORF">JTE90_028885</name>
</gene>
<evidence type="ECO:0000313" key="8">
    <source>
        <dbReference type="EMBL" id="KAG8185881.1"/>
    </source>
</evidence>
<evidence type="ECO:0000256" key="5">
    <source>
        <dbReference type="PIRSR" id="PIRSR000097-2"/>
    </source>
</evidence>
<dbReference type="PIRSF" id="PIRSF000097">
    <property type="entry name" value="AKR"/>
    <property type="match status" value="1"/>
</dbReference>
<dbReference type="Gene3D" id="3.20.20.100">
    <property type="entry name" value="NADP-dependent oxidoreductase domain"/>
    <property type="match status" value="1"/>
</dbReference>
<protein>
    <recommendedName>
        <fullName evidence="7">NADP-dependent oxidoreductase domain-containing protein</fullName>
    </recommendedName>
</protein>
<dbReference type="Pfam" id="PF00248">
    <property type="entry name" value="Aldo_ket_red"/>
    <property type="match status" value="1"/>
</dbReference>
<feature type="domain" description="NADP-dependent oxidoreductase" evidence="7">
    <location>
        <begin position="19"/>
        <end position="305"/>
    </location>
</feature>
<dbReference type="InterPro" id="IPR020471">
    <property type="entry name" value="AKR"/>
</dbReference>
<evidence type="ECO:0000256" key="6">
    <source>
        <dbReference type="PIRSR" id="PIRSR000097-3"/>
    </source>
</evidence>
<dbReference type="InterPro" id="IPR023210">
    <property type="entry name" value="NADP_OxRdtase_dom"/>
</dbReference>